<accession>A0ABU0MJQ9</accession>
<proteinExistence type="predicted"/>
<evidence type="ECO:0000256" key="2">
    <source>
        <dbReference type="ARBA" id="ARBA00022977"/>
    </source>
</evidence>
<dbReference type="SUPFAM" id="SSF51905">
    <property type="entry name" value="FAD/NAD(P)-binding domain"/>
    <property type="match status" value="1"/>
</dbReference>
<dbReference type="EC" id="1.4.3.19" evidence="5"/>
<dbReference type="PANTHER" id="PTHR13847">
    <property type="entry name" value="SARCOSINE DEHYDROGENASE-RELATED"/>
    <property type="match status" value="1"/>
</dbReference>
<gene>
    <name evidence="5" type="ORF">QO018_002555</name>
</gene>
<keyword evidence="2" id="KW-0784">Thiamine biosynthesis</keyword>
<comment type="pathway">
    <text evidence="1">Cofactor biosynthesis; thiamine diphosphate biosynthesis.</text>
</comment>
<dbReference type="Pfam" id="PF01266">
    <property type="entry name" value="DAO"/>
    <property type="match status" value="1"/>
</dbReference>
<evidence type="ECO:0000256" key="1">
    <source>
        <dbReference type="ARBA" id="ARBA00004948"/>
    </source>
</evidence>
<dbReference type="InterPro" id="IPR006076">
    <property type="entry name" value="FAD-dep_OxRdtase"/>
</dbReference>
<comment type="caution">
    <text evidence="5">The sequence shown here is derived from an EMBL/GenBank/DDBJ whole genome shotgun (WGS) entry which is preliminary data.</text>
</comment>
<dbReference type="Proteomes" id="UP001244552">
    <property type="component" value="Unassembled WGS sequence"/>
</dbReference>
<evidence type="ECO:0000256" key="3">
    <source>
        <dbReference type="ARBA" id="ARBA00023002"/>
    </source>
</evidence>
<dbReference type="Gene3D" id="3.50.50.60">
    <property type="entry name" value="FAD/NAD(P)-binding domain"/>
    <property type="match status" value="1"/>
</dbReference>
<evidence type="ECO:0000313" key="6">
    <source>
        <dbReference type="Proteomes" id="UP001244552"/>
    </source>
</evidence>
<dbReference type="EMBL" id="JAUSVU010000008">
    <property type="protein sequence ID" value="MDQ0533692.1"/>
    <property type="molecule type" value="Genomic_DNA"/>
</dbReference>
<dbReference type="InterPro" id="IPR012727">
    <property type="entry name" value="Gly_oxidase_ThiO"/>
</dbReference>
<feature type="domain" description="FAD dependent oxidoreductase" evidence="4">
    <location>
        <begin position="21"/>
        <end position="367"/>
    </location>
</feature>
<dbReference type="PANTHER" id="PTHR13847:SF289">
    <property type="entry name" value="GLYCINE OXIDASE"/>
    <property type="match status" value="1"/>
</dbReference>
<organism evidence="5 6">
    <name type="scientific">Azospirillum picis</name>
    <dbReference type="NCBI Taxonomy" id="488438"/>
    <lineage>
        <taxon>Bacteria</taxon>
        <taxon>Pseudomonadati</taxon>
        <taxon>Pseudomonadota</taxon>
        <taxon>Alphaproteobacteria</taxon>
        <taxon>Rhodospirillales</taxon>
        <taxon>Azospirillaceae</taxon>
        <taxon>Azospirillum</taxon>
    </lineage>
</organism>
<dbReference type="GO" id="GO:0043799">
    <property type="term" value="F:glycine oxidase activity"/>
    <property type="evidence" value="ECO:0007669"/>
    <property type="project" value="UniProtKB-EC"/>
</dbReference>
<reference evidence="5 6" key="1">
    <citation type="submission" date="2023-07" db="EMBL/GenBank/DDBJ databases">
        <title>Genomic Encyclopedia of Type Strains, Phase IV (KMG-IV): sequencing the most valuable type-strain genomes for metagenomic binning, comparative biology and taxonomic classification.</title>
        <authorList>
            <person name="Goeker M."/>
        </authorList>
    </citation>
    <scope>NUCLEOTIDE SEQUENCE [LARGE SCALE GENOMIC DNA]</scope>
    <source>
        <strain evidence="5 6">DSM 19922</strain>
    </source>
</reference>
<dbReference type="Gene3D" id="3.30.9.10">
    <property type="entry name" value="D-Amino Acid Oxidase, subunit A, domain 2"/>
    <property type="match status" value="1"/>
</dbReference>
<name>A0ABU0MJQ9_9PROT</name>
<keyword evidence="3 5" id="KW-0560">Oxidoreductase</keyword>
<dbReference type="InterPro" id="IPR036188">
    <property type="entry name" value="FAD/NAD-bd_sf"/>
</dbReference>
<keyword evidence="6" id="KW-1185">Reference proteome</keyword>
<evidence type="ECO:0000313" key="5">
    <source>
        <dbReference type="EMBL" id="MDQ0533692.1"/>
    </source>
</evidence>
<sequence length="397" mass="41417">MIHAPASHPFSVSQSGARPSVAIIGAGCIGLAVAWRLASAGCRVDVFERGEAGRGATHAAGGMLAACVETEPGEEGLLPLTRASQALWPGFARDLEAASGLPVDLRTDGTMVIALTADDAAKLRFLHGFQRDLGLPVEWLGGAEVRRREPFLQPGVAGALFCADDHQVDNRKLAASLRRAAGAAGVRLHEHCGEVALAVEGGRAAGLLVGDVLHRADCVVLAAGAWAAGVPGLPDAARPPVRPVKGQMICVRMDPRLPLLRHVVWTPGTYLIPRLDGRLLIGATTEERGFDERLTAGGQLALLDGAWRALPGIAELPIEEAWAGFRPGSRDDAPILGESGLPGLIHATGHHRNGILLTPVTADGIARLVLTGETDPLLRPFGPGRFARRPAETGAAA</sequence>
<dbReference type="RefSeq" id="WP_209982506.1">
    <property type="nucleotide sequence ID" value="NZ_JAGINO010000008.1"/>
</dbReference>
<dbReference type="NCBIfam" id="TIGR02352">
    <property type="entry name" value="thiamin_ThiO"/>
    <property type="match status" value="1"/>
</dbReference>
<protein>
    <submittedName>
        <fullName evidence="5">Glycine oxidase</fullName>
        <ecNumber evidence="5">1.4.3.19</ecNumber>
    </submittedName>
</protein>
<dbReference type="SUPFAM" id="SSF54373">
    <property type="entry name" value="FAD-linked reductases, C-terminal domain"/>
    <property type="match status" value="1"/>
</dbReference>
<evidence type="ECO:0000259" key="4">
    <source>
        <dbReference type="Pfam" id="PF01266"/>
    </source>
</evidence>